<dbReference type="PROSITE" id="PS51829">
    <property type="entry name" value="P_HOMO_B"/>
    <property type="match status" value="1"/>
</dbReference>
<dbReference type="GO" id="GO:0008237">
    <property type="term" value="F:metallopeptidase activity"/>
    <property type="evidence" value="ECO:0007669"/>
    <property type="project" value="UniProtKB-KW"/>
</dbReference>
<protein>
    <submittedName>
        <fullName evidence="5">Zinc-dependent metalloprotease family protein</fullName>
    </submittedName>
</protein>
<dbReference type="SUPFAM" id="SSF49265">
    <property type="entry name" value="Fibronectin type III"/>
    <property type="match status" value="1"/>
</dbReference>
<dbReference type="Gene3D" id="2.60.40.10">
    <property type="entry name" value="Immunoglobulins"/>
    <property type="match status" value="1"/>
</dbReference>
<evidence type="ECO:0000313" key="6">
    <source>
        <dbReference type="Proteomes" id="UP001250662"/>
    </source>
</evidence>
<evidence type="ECO:0000256" key="2">
    <source>
        <dbReference type="ARBA" id="ARBA00022729"/>
    </source>
</evidence>
<dbReference type="InterPro" id="IPR024079">
    <property type="entry name" value="MetalloPept_cat_dom_sf"/>
</dbReference>
<dbReference type="Pfam" id="PF13583">
    <property type="entry name" value="Reprolysin_4"/>
    <property type="match status" value="1"/>
</dbReference>
<dbReference type="SUPFAM" id="SSF55486">
    <property type="entry name" value="Metalloproteases ('zincins'), catalytic domain"/>
    <property type="match status" value="1"/>
</dbReference>
<dbReference type="InterPro" id="IPR036116">
    <property type="entry name" value="FN3_sf"/>
</dbReference>
<accession>A0ABU3BFC6</accession>
<dbReference type="InterPro" id="IPR026444">
    <property type="entry name" value="Secre_tail"/>
</dbReference>
<dbReference type="Proteomes" id="UP001250662">
    <property type="component" value="Unassembled WGS sequence"/>
</dbReference>
<dbReference type="Gene3D" id="2.60.120.260">
    <property type="entry name" value="Galactose-binding domain-like"/>
    <property type="match status" value="1"/>
</dbReference>
<organism evidence="5 6">
    <name type="scientific">Croceitalea vernalis</name>
    <dbReference type="NCBI Taxonomy" id="3075599"/>
    <lineage>
        <taxon>Bacteria</taxon>
        <taxon>Pseudomonadati</taxon>
        <taxon>Bacteroidota</taxon>
        <taxon>Flavobacteriia</taxon>
        <taxon>Flavobacteriales</taxon>
        <taxon>Flavobacteriaceae</taxon>
        <taxon>Croceitalea</taxon>
    </lineage>
</organism>
<proteinExistence type="predicted"/>
<gene>
    <name evidence="5" type="ORF">RM520_04385</name>
</gene>
<dbReference type="EMBL" id="JAVRHU010000001">
    <property type="protein sequence ID" value="MDT0620851.1"/>
    <property type="molecule type" value="Genomic_DNA"/>
</dbReference>
<sequence>MKAKLHLVLSITIFFSWFYGFSQNEYWKPVISSTQATVSDTINKNLEFELNNTLFNKALFADAQTVYFPNMKGNLESFKIQEKAIFHPDLSAKYPHIKSFVGWNKARDRKVVFSISHHGLQVMFVDHAKGESVFIEKVSKGKKPYKVFKNSLHKSSFECKTEDLKRAQNKTKKGILIDDQTLRTFRIAVSATGEYTAYHGGATSDALAAINATLTRINEVFETDLGVRLELIANNDRVIYTDPSTDPYTNSLNAQVQNVLTTRIGENNYDVGHLFHKDNDNGNAGFIGSVCANNRKGSAFSSALVPEGDAFDLDYVAHELGHQFGANHTWSFESENTGVQAEPASGTTIMGYAGIVDGNNVAGNGDDYFHHNSIVQIASFLQTTSCAVTTSLSNEPPIITPIGNFKIPKGTPFVLSGNASDADSNDVLTFTWEQVDDGVVTTTTFGPDNVVGANFRSLPPSTSSDRYFPRLSRVVNNQLEQSNPDINDAWETISNIERDLNFALTVRDNSSEVGQTSSDMVTVSVVNDAGPFVVTSQNASEVYDAGSIQEVTWEVANTNGTEINTTLVDIYVSIDGGFNFPFLVADDIPNNGSAQIQIPGEATNSARIMVKASDNVFFALNTVDFTISSSAVVLNFDNLVFEVCTPDNLQIPFTFETFNGFAETVSFSANVPDGLTSIFSPIQASANATPVTLDITNIASLDSGAYPIEIIATAPSFSSSTSITLSVFENNFETVTLTSPLNEATATFVNPDFSWIEDENAKQYEIQIASDDLFTTIVETAVVTFATFESSNLASETTYFWRVRPINDCGQGVFSPAFTFTTSVIDCKAFDTDEQPVEIVVETPSTITSKISFVEDLRVSDINVNLEVSHTYLEDLIISLTSPLGSTVVLTSKSCGSLNNMNVIFDDDGVPINCSGNPALEGTIRPLGSLSSFNGESLLGDWILTIEDTAASDGGALESFSLDVCVEGLFRPDEDEDGVFDDGDDLCLGTPKGIKVDTSGCPLNDFAQNNFNIAIQSESCITNNDGSIQIEVVDTAINYTASLSGNGVDLIVDFTNNHSFQGLSSGIYTLCVDGSDEAITYRAQCFEVVIVEPQILEVLTEILPDSQSLQIDLSGSEFYTVEVNGVAVQTIENTITVDLINGNNTLKVFTSLPCQGVYEEQIIVAEKPILFPNPVDEYVTIQGNGNDQKAFFEVFALNGQLIFSKTYEQKGKELNVNLSYLPNGLYYAVLTSNNVRYTYKVIKR</sequence>
<dbReference type="Pfam" id="PF01483">
    <property type="entry name" value="P_proprotein"/>
    <property type="match status" value="1"/>
</dbReference>
<keyword evidence="6" id="KW-1185">Reference proteome</keyword>
<dbReference type="Pfam" id="PF18962">
    <property type="entry name" value="Por_Secre_tail"/>
    <property type="match status" value="1"/>
</dbReference>
<evidence type="ECO:0000256" key="3">
    <source>
        <dbReference type="ARBA" id="ARBA00022801"/>
    </source>
</evidence>
<evidence type="ECO:0000259" key="4">
    <source>
        <dbReference type="PROSITE" id="PS51829"/>
    </source>
</evidence>
<dbReference type="SUPFAM" id="SSF49785">
    <property type="entry name" value="Galactose-binding domain-like"/>
    <property type="match status" value="1"/>
</dbReference>
<dbReference type="NCBIfam" id="TIGR04183">
    <property type="entry name" value="Por_Secre_tail"/>
    <property type="match status" value="1"/>
</dbReference>
<dbReference type="InterPro" id="IPR008979">
    <property type="entry name" value="Galactose-bd-like_sf"/>
</dbReference>
<evidence type="ECO:0000256" key="1">
    <source>
        <dbReference type="ARBA" id="ARBA00022670"/>
    </source>
</evidence>
<dbReference type="Gene3D" id="3.40.390.10">
    <property type="entry name" value="Collagenase (Catalytic Domain)"/>
    <property type="match status" value="1"/>
</dbReference>
<evidence type="ECO:0000313" key="5">
    <source>
        <dbReference type="EMBL" id="MDT0620851.1"/>
    </source>
</evidence>
<dbReference type="InterPro" id="IPR013783">
    <property type="entry name" value="Ig-like_fold"/>
</dbReference>
<keyword evidence="2" id="KW-0732">Signal</keyword>
<dbReference type="RefSeq" id="WP_311387107.1">
    <property type="nucleotide sequence ID" value="NZ_JAVRHU010000001.1"/>
</dbReference>
<reference evidence="5 6" key="1">
    <citation type="submission" date="2023-09" db="EMBL/GenBank/DDBJ databases">
        <authorList>
            <person name="Rey-Velasco X."/>
        </authorList>
    </citation>
    <scope>NUCLEOTIDE SEQUENCE [LARGE SCALE GENOMIC DNA]</scope>
    <source>
        <strain evidence="5 6">P007</strain>
    </source>
</reference>
<dbReference type="InterPro" id="IPR002884">
    <property type="entry name" value="P_dom"/>
</dbReference>
<keyword evidence="5" id="KW-0482">Metalloprotease</keyword>
<comment type="caution">
    <text evidence="5">The sequence shown here is derived from an EMBL/GenBank/DDBJ whole genome shotgun (WGS) entry which is preliminary data.</text>
</comment>
<keyword evidence="1" id="KW-0645">Protease</keyword>
<name>A0ABU3BFC6_9FLAO</name>
<feature type="domain" description="P/Homo B" evidence="4">
    <location>
        <begin position="815"/>
        <end position="972"/>
    </location>
</feature>
<keyword evidence="3" id="KW-0378">Hydrolase</keyword>